<evidence type="ECO:0000313" key="3">
    <source>
        <dbReference type="EMBL" id="KAL3786386.1"/>
    </source>
</evidence>
<evidence type="ECO:0000259" key="2">
    <source>
        <dbReference type="Pfam" id="PF05050"/>
    </source>
</evidence>
<feature type="domain" description="Methyltransferase FkbM" evidence="2">
    <location>
        <begin position="101"/>
        <end position="262"/>
    </location>
</feature>
<protein>
    <recommendedName>
        <fullName evidence="2">Methyltransferase FkbM domain-containing protein</fullName>
    </recommendedName>
</protein>
<dbReference type="SUPFAM" id="SSF53335">
    <property type="entry name" value="S-adenosyl-L-methionine-dependent methyltransferases"/>
    <property type="match status" value="1"/>
</dbReference>
<proteinExistence type="predicted"/>
<feature type="chain" id="PRO_5044813074" description="Methyltransferase FkbM domain-containing protein" evidence="1">
    <location>
        <begin position="28"/>
        <end position="314"/>
    </location>
</feature>
<dbReference type="InterPro" id="IPR052514">
    <property type="entry name" value="SAM-dependent_MTase"/>
</dbReference>
<sequence length="314" mass="35421">MAPPSRSIPLLILSLTVISHLYFSNQAIQPFVGQINESSPQKVQNTSRLGDGCYHVLLDVGSNIGMHGRFLFEPDKFPLSKSSVPKLNEEFGMERDNRDFCVFAFEPNPYFKERHLDLQKAYAALGWRYHPVAAGVSNEDGHLTFYHSHMKGKPGENDFSALATKTLYGTDATPVEVPIVRLSNWIKDEIRDRTIPSKPHVFYPFGPKVVMKLDIEGLEYKVFPDLLTTGALCETIDFLFGEFHFSGNYRTFYPMNVTKDGKNVLDIKRAKDVAGHMLELMRLSENCKTRLTLEDDESYPVDTVDLPAAAEGHA</sequence>
<keyword evidence="4" id="KW-1185">Reference proteome</keyword>
<evidence type="ECO:0000313" key="4">
    <source>
        <dbReference type="Proteomes" id="UP001530400"/>
    </source>
</evidence>
<dbReference type="Gene3D" id="3.40.50.150">
    <property type="entry name" value="Vaccinia Virus protein VP39"/>
    <property type="match status" value="1"/>
</dbReference>
<dbReference type="AlphaFoldDB" id="A0ABD3PF58"/>
<comment type="caution">
    <text evidence="3">The sequence shown here is derived from an EMBL/GenBank/DDBJ whole genome shotgun (WGS) entry which is preliminary data.</text>
</comment>
<dbReference type="InterPro" id="IPR029063">
    <property type="entry name" value="SAM-dependent_MTases_sf"/>
</dbReference>
<organism evidence="3 4">
    <name type="scientific">Cyclotella atomus</name>
    <dbReference type="NCBI Taxonomy" id="382360"/>
    <lineage>
        <taxon>Eukaryota</taxon>
        <taxon>Sar</taxon>
        <taxon>Stramenopiles</taxon>
        <taxon>Ochrophyta</taxon>
        <taxon>Bacillariophyta</taxon>
        <taxon>Coscinodiscophyceae</taxon>
        <taxon>Thalassiosirophycidae</taxon>
        <taxon>Stephanodiscales</taxon>
        <taxon>Stephanodiscaceae</taxon>
        <taxon>Cyclotella</taxon>
    </lineage>
</organism>
<name>A0ABD3PF58_9STRA</name>
<evidence type="ECO:0000256" key="1">
    <source>
        <dbReference type="SAM" id="SignalP"/>
    </source>
</evidence>
<dbReference type="EMBL" id="JALLPJ020000652">
    <property type="protein sequence ID" value="KAL3786386.1"/>
    <property type="molecule type" value="Genomic_DNA"/>
</dbReference>
<reference evidence="3 4" key="1">
    <citation type="submission" date="2024-10" db="EMBL/GenBank/DDBJ databases">
        <title>Updated reference genomes for cyclostephanoid diatoms.</title>
        <authorList>
            <person name="Roberts W.R."/>
            <person name="Alverson A.J."/>
        </authorList>
    </citation>
    <scope>NUCLEOTIDE SEQUENCE [LARGE SCALE GENOMIC DNA]</scope>
    <source>
        <strain evidence="3 4">AJA010-31</strain>
    </source>
</reference>
<dbReference type="PANTHER" id="PTHR34203:SF13">
    <property type="entry name" value="EXPRESSED PROTEIN"/>
    <property type="match status" value="1"/>
</dbReference>
<dbReference type="Proteomes" id="UP001530400">
    <property type="component" value="Unassembled WGS sequence"/>
</dbReference>
<dbReference type="Pfam" id="PF05050">
    <property type="entry name" value="Methyltransf_21"/>
    <property type="match status" value="1"/>
</dbReference>
<gene>
    <name evidence="3" type="ORF">ACHAWO_010033</name>
</gene>
<dbReference type="InterPro" id="IPR006342">
    <property type="entry name" value="FkbM_mtfrase"/>
</dbReference>
<accession>A0ABD3PF58</accession>
<dbReference type="PANTHER" id="PTHR34203">
    <property type="entry name" value="METHYLTRANSFERASE, FKBM FAMILY PROTEIN"/>
    <property type="match status" value="1"/>
</dbReference>
<feature type="signal peptide" evidence="1">
    <location>
        <begin position="1"/>
        <end position="27"/>
    </location>
</feature>
<keyword evidence="1" id="KW-0732">Signal</keyword>